<dbReference type="EMBL" id="QKKF02015239">
    <property type="protein sequence ID" value="RZF42285.1"/>
    <property type="molecule type" value="Genomic_DNA"/>
</dbReference>
<gene>
    <name evidence="1" type="ORF">LSTR_LSTR003903</name>
</gene>
<reference evidence="1 2" key="1">
    <citation type="journal article" date="2017" name="Gigascience">
        <title>Genome sequence of the small brown planthopper, Laodelphax striatellus.</title>
        <authorList>
            <person name="Zhu J."/>
            <person name="Jiang F."/>
            <person name="Wang X."/>
            <person name="Yang P."/>
            <person name="Bao Y."/>
            <person name="Zhao W."/>
            <person name="Wang W."/>
            <person name="Lu H."/>
            <person name="Wang Q."/>
            <person name="Cui N."/>
            <person name="Li J."/>
            <person name="Chen X."/>
            <person name="Luo L."/>
            <person name="Yu J."/>
            <person name="Kang L."/>
            <person name="Cui F."/>
        </authorList>
    </citation>
    <scope>NUCLEOTIDE SEQUENCE [LARGE SCALE GENOMIC DNA]</scope>
    <source>
        <strain evidence="1">Lst14</strain>
    </source>
</reference>
<keyword evidence="2" id="KW-1185">Reference proteome</keyword>
<evidence type="ECO:0000313" key="1">
    <source>
        <dbReference type="EMBL" id="RZF42285.1"/>
    </source>
</evidence>
<dbReference type="InParanoid" id="A0A482X8J5"/>
<dbReference type="Proteomes" id="UP000291343">
    <property type="component" value="Unassembled WGS sequence"/>
</dbReference>
<sequence length="300" mass="34589">MSTAKRVLQFLGEEGELPESDGEDVVGCCIGFSTKRGKKDAATADEDSDEHEYMEMLPRRRAADIFGPLPLYLMDFQGFEGLNNEFIVKEMAILERDDRHRVTTHHHFFKSPYPDMLLKTSDNNALHRAKHGLRWSGNGAGQAHLPYSELRQIVCGTVERWLHENNNAIKIFVYGYEKITLLNTLLQLDDKENVEYVDLSSPYLFHRMPNLQALMKNATGVYCPEHFLLNFVETLRMKLAGDKGTLDTQPFVALNVVNVSHNWIMQTLFKDQYFCRNLFMAIKERNVIIVSSLTYPHYHL</sequence>
<dbReference type="OrthoDB" id="8050526at2759"/>
<protein>
    <submittedName>
        <fullName evidence="1">Uncharacterized protein</fullName>
    </submittedName>
</protein>
<evidence type="ECO:0000313" key="2">
    <source>
        <dbReference type="Proteomes" id="UP000291343"/>
    </source>
</evidence>
<comment type="caution">
    <text evidence="1">The sequence shown here is derived from an EMBL/GenBank/DDBJ whole genome shotgun (WGS) entry which is preliminary data.</text>
</comment>
<accession>A0A482X8J5</accession>
<dbReference type="AlphaFoldDB" id="A0A482X8J5"/>
<organism evidence="1 2">
    <name type="scientific">Laodelphax striatellus</name>
    <name type="common">Small brown planthopper</name>
    <name type="synonym">Delphax striatella</name>
    <dbReference type="NCBI Taxonomy" id="195883"/>
    <lineage>
        <taxon>Eukaryota</taxon>
        <taxon>Metazoa</taxon>
        <taxon>Ecdysozoa</taxon>
        <taxon>Arthropoda</taxon>
        <taxon>Hexapoda</taxon>
        <taxon>Insecta</taxon>
        <taxon>Pterygota</taxon>
        <taxon>Neoptera</taxon>
        <taxon>Paraneoptera</taxon>
        <taxon>Hemiptera</taxon>
        <taxon>Auchenorrhyncha</taxon>
        <taxon>Fulgoroidea</taxon>
        <taxon>Delphacidae</taxon>
        <taxon>Criomorphinae</taxon>
        <taxon>Laodelphax</taxon>
    </lineage>
</organism>
<proteinExistence type="predicted"/>
<name>A0A482X8J5_LAOST</name>